<dbReference type="EMBL" id="MH883601">
    <property type="protein sequence ID" value="AYM48644.1"/>
    <property type="molecule type" value="Genomic_DNA"/>
</dbReference>
<protein>
    <submittedName>
        <fullName evidence="1">Uncharacterized protein</fullName>
    </submittedName>
</protein>
<reference evidence="1" key="1">
    <citation type="submission" date="2018-09" db="EMBL/GenBank/DDBJ databases">
        <title>Phylogenetic barriers to horizontal transfer of antimicrobial peptide resistance genes in the human gut microbiota.</title>
        <authorList>
            <person name="Kintses B."/>
            <person name="Mehi O."/>
            <person name="Ari E."/>
            <person name="Szamel M."/>
            <person name="Gyorkei A."/>
            <person name="Jangir P.K."/>
            <person name="Nagy I."/>
            <person name="Pal F."/>
            <person name="Fekete G."/>
            <person name="Tengolics R."/>
            <person name="Nyerges A."/>
            <person name="Liko I."/>
            <person name="Balint A."/>
            <person name="Molnar T."/>
            <person name="Balint B."/>
            <person name="Vasarhelyi B.M."/>
            <person name="Bustamante M."/>
            <person name="Papp B."/>
            <person name="Pal C."/>
        </authorList>
    </citation>
    <scope>NUCLEOTIDE SEQUENCE</scope>
</reference>
<accession>A0A3G2C8K4</accession>
<organism evidence="1">
    <name type="scientific">uncultured Parabacteroides sp</name>
    <dbReference type="NCBI Taxonomy" id="512312"/>
    <lineage>
        <taxon>Bacteria</taxon>
        <taxon>Pseudomonadati</taxon>
        <taxon>Bacteroidota</taxon>
        <taxon>Bacteroidia</taxon>
        <taxon>Bacteroidales</taxon>
        <taxon>Tannerellaceae</taxon>
        <taxon>Parabacteroides</taxon>
        <taxon>environmental samples</taxon>
    </lineage>
</organism>
<name>A0A3G2C8K4_9BACT</name>
<evidence type="ECO:0000313" key="1">
    <source>
        <dbReference type="EMBL" id="AYM48644.1"/>
    </source>
</evidence>
<proteinExistence type="predicted"/>
<dbReference type="AlphaFoldDB" id="A0A3G2C8K4"/>
<sequence>MDHQPKNPIKRYIPEDIRVWTSNLFTDKIKEEIDLSLRPTALLQNTPVSKFKDILEIGKDSQTLRPTLYEFLAFRALDIQPTVQIYKDLIAFQNKEPNMKSVLLTELDYLRFLYGIKG</sequence>